<reference evidence="8" key="1">
    <citation type="journal article" date="2022" name="bioRxiv">
        <title>Sequencing and chromosome-scale assembly of the giantPleurodeles waltlgenome.</title>
        <authorList>
            <person name="Brown T."/>
            <person name="Elewa A."/>
            <person name="Iarovenko S."/>
            <person name="Subramanian E."/>
            <person name="Araus A.J."/>
            <person name="Petzold A."/>
            <person name="Susuki M."/>
            <person name="Suzuki K.-i.T."/>
            <person name="Hayashi T."/>
            <person name="Toyoda A."/>
            <person name="Oliveira C."/>
            <person name="Osipova E."/>
            <person name="Leigh N.D."/>
            <person name="Simon A."/>
            <person name="Yun M.H."/>
        </authorList>
    </citation>
    <scope>NUCLEOTIDE SEQUENCE</scope>
    <source>
        <strain evidence="8">20211129_DDA</strain>
        <tissue evidence="8">Liver</tissue>
    </source>
</reference>
<evidence type="ECO:0000256" key="2">
    <source>
        <dbReference type="ARBA" id="ARBA00022771"/>
    </source>
</evidence>
<accession>A0AAV7LYV3</accession>
<evidence type="ECO:0000256" key="1">
    <source>
        <dbReference type="ARBA" id="ARBA00022723"/>
    </source>
</evidence>
<dbReference type="Pfam" id="PF13923">
    <property type="entry name" value="zf-C3HC4_2"/>
    <property type="match status" value="1"/>
</dbReference>
<feature type="coiled-coil region" evidence="5">
    <location>
        <begin position="174"/>
        <end position="208"/>
    </location>
</feature>
<dbReference type="InterPro" id="IPR001293">
    <property type="entry name" value="Znf_TRAF"/>
</dbReference>
<evidence type="ECO:0000256" key="3">
    <source>
        <dbReference type="ARBA" id="ARBA00022833"/>
    </source>
</evidence>
<comment type="caution">
    <text evidence="8">The sequence shown here is derived from an EMBL/GenBank/DDBJ whole genome shotgun (WGS) entry which is preliminary data.</text>
</comment>
<dbReference type="PROSITE" id="PS50089">
    <property type="entry name" value="ZF_RING_2"/>
    <property type="match status" value="1"/>
</dbReference>
<dbReference type="SUPFAM" id="SSF49599">
    <property type="entry name" value="TRAF domain-like"/>
    <property type="match status" value="1"/>
</dbReference>
<keyword evidence="2 4" id="KW-0863">Zinc-finger</keyword>
<dbReference type="SUPFAM" id="SSF57850">
    <property type="entry name" value="RING/U-box"/>
    <property type="match status" value="1"/>
</dbReference>
<feature type="domain" description="RING-type" evidence="6">
    <location>
        <begin position="30"/>
        <end position="68"/>
    </location>
</feature>
<dbReference type="Pfam" id="PF02176">
    <property type="entry name" value="zf-TRAF"/>
    <property type="match status" value="1"/>
</dbReference>
<dbReference type="InterPro" id="IPR001841">
    <property type="entry name" value="Znf_RING"/>
</dbReference>
<feature type="domain" description="TRAF-type" evidence="7">
    <location>
        <begin position="112"/>
        <end position="155"/>
    </location>
</feature>
<evidence type="ECO:0000313" key="9">
    <source>
        <dbReference type="Proteomes" id="UP001066276"/>
    </source>
</evidence>
<feature type="zinc finger region" description="TRAF-type" evidence="4">
    <location>
        <begin position="112"/>
        <end position="155"/>
    </location>
</feature>
<organism evidence="8 9">
    <name type="scientific">Pleurodeles waltl</name>
    <name type="common">Iberian ribbed newt</name>
    <dbReference type="NCBI Taxonomy" id="8319"/>
    <lineage>
        <taxon>Eukaryota</taxon>
        <taxon>Metazoa</taxon>
        <taxon>Chordata</taxon>
        <taxon>Craniata</taxon>
        <taxon>Vertebrata</taxon>
        <taxon>Euteleostomi</taxon>
        <taxon>Amphibia</taxon>
        <taxon>Batrachia</taxon>
        <taxon>Caudata</taxon>
        <taxon>Salamandroidea</taxon>
        <taxon>Salamandridae</taxon>
        <taxon>Pleurodelinae</taxon>
        <taxon>Pleurodeles</taxon>
    </lineage>
</organism>
<evidence type="ECO:0000259" key="7">
    <source>
        <dbReference type="PROSITE" id="PS50145"/>
    </source>
</evidence>
<dbReference type="InterPro" id="IPR013083">
    <property type="entry name" value="Znf_RING/FYVE/PHD"/>
</dbReference>
<keyword evidence="9" id="KW-1185">Reference proteome</keyword>
<keyword evidence="3 4" id="KW-0862">Zinc</keyword>
<dbReference type="Proteomes" id="UP001066276">
    <property type="component" value="Chromosome 10"/>
</dbReference>
<evidence type="ECO:0000256" key="5">
    <source>
        <dbReference type="SAM" id="Coils"/>
    </source>
</evidence>
<dbReference type="SMART" id="SM00184">
    <property type="entry name" value="RING"/>
    <property type="match status" value="1"/>
</dbReference>
<keyword evidence="5" id="KW-0175">Coiled coil</keyword>
<dbReference type="InterPro" id="IPR017907">
    <property type="entry name" value="Znf_RING_CS"/>
</dbReference>
<protein>
    <recommendedName>
        <fullName evidence="10">Ring finger protein 151</fullName>
    </recommendedName>
</protein>
<dbReference type="PROSITE" id="PS00518">
    <property type="entry name" value="ZF_RING_1"/>
    <property type="match status" value="1"/>
</dbReference>
<gene>
    <name evidence="8" type="ORF">NDU88_001201</name>
</gene>
<dbReference type="GO" id="GO:0008270">
    <property type="term" value="F:zinc ion binding"/>
    <property type="evidence" value="ECO:0007669"/>
    <property type="project" value="UniProtKB-KW"/>
</dbReference>
<dbReference type="PROSITE" id="PS50145">
    <property type="entry name" value="ZF_TRAF"/>
    <property type="match status" value="1"/>
</dbReference>
<sequence>MTTRTGGCPTRIGGYDVDLFTVAPDHELLCSICHGVLRCPVMISCNHIFCKKCILQWLKRQHTCPCCRTEVRGRLLVLMHRLNKRINRLEVKCQYEQHGCSLKFPVSRMDEHSSSCGFALLKCLNEGCPAEILRKDMDAHLATCQHWKQLCHFGCGTLLTFWNRDQHNCYLELKEEWERKARETRRMVARLKQKSRKIQNLSAQIRRQILLICETLDIPESNETSVHEVSG</sequence>
<keyword evidence="1 4" id="KW-0479">Metal-binding</keyword>
<dbReference type="AlphaFoldDB" id="A0AAV7LYV3"/>
<dbReference type="PANTHER" id="PTHR10131">
    <property type="entry name" value="TNF RECEPTOR ASSOCIATED FACTOR"/>
    <property type="match status" value="1"/>
</dbReference>
<evidence type="ECO:0000259" key="6">
    <source>
        <dbReference type="PROSITE" id="PS50089"/>
    </source>
</evidence>
<evidence type="ECO:0000256" key="4">
    <source>
        <dbReference type="PROSITE-ProRule" id="PRU00207"/>
    </source>
</evidence>
<dbReference type="EMBL" id="JANPWB010000014">
    <property type="protein sequence ID" value="KAJ1096054.1"/>
    <property type="molecule type" value="Genomic_DNA"/>
</dbReference>
<dbReference type="PANTHER" id="PTHR10131:SF94">
    <property type="entry name" value="TNF RECEPTOR-ASSOCIATED FACTOR 4"/>
    <property type="match status" value="1"/>
</dbReference>
<name>A0AAV7LYV3_PLEWA</name>
<proteinExistence type="predicted"/>
<evidence type="ECO:0008006" key="10">
    <source>
        <dbReference type="Google" id="ProtNLM"/>
    </source>
</evidence>
<evidence type="ECO:0000313" key="8">
    <source>
        <dbReference type="EMBL" id="KAJ1096054.1"/>
    </source>
</evidence>
<dbReference type="Gene3D" id="3.30.40.10">
    <property type="entry name" value="Zinc/RING finger domain, C3HC4 (zinc finger)"/>
    <property type="match status" value="2"/>
</dbReference>